<evidence type="ECO:0000313" key="2">
    <source>
        <dbReference type="EMBL" id="EOA18485.1"/>
    </source>
</evidence>
<dbReference type="Proteomes" id="UP000029121">
    <property type="component" value="Unassembled WGS sequence"/>
</dbReference>
<gene>
    <name evidence="2" type="ORF">CARUB_v10007032mg</name>
</gene>
<sequence length="298" mass="33386">MRLLQEKNPENAFQLAEFSNWILDIGDGKINEPNDGEVLIDIPEDLLITECEDTIQAIVSEVYGNSLHEAKEAKFFQTRAILCPTNDDVDKVNEHILQLLTGEERIYLSSDSICPSDINSRDDSIFSPEFLNSIKASGLPKHSLKLKVGAPVMLLRNIDRAGGLCNGLCNGTRLQITQLANHIIEARIITGTKVGDKVFIPRMLITPSDTKLPFKMRRRQFPLTVAFAMTINKSQGQTLETVGLYLPRPVFSHGQLYVAVSRVTSRKGLRILITNKEGIPQTKTMNVVFKEVFQNIHQ</sequence>
<dbReference type="PANTHER" id="PTHR23274:SF48">
    <property type="entry name" value="ATP-DEPENDENT DNA HELICASE"/>
    <property type="match status" value="1"/>
</dbReference>
<evidence type="ECO:0000313" key="3">
    <source>
        <dbReference type="Proteomes" id="UP000029121"/>
    </source>
</evidence>
<accession>R0H1J8</accession>
<dbReference type="GO" id="GO:0006260">
    <property type="term" value="P:DNA replication"/>
    <property type="evidence" value="ECO:0007669"/>
    <property type="project" value="TreeGrafter"/>
</dbReference>
<dbReference type="FunFam" id="3.40.50.300:FF:002884">
    <property type="entry name" value="ATP-dependent DNA helicase"/>
    <property type="match status" value="1"/>
</dbReference>
<keyword evidence="3" id="KW-1185">Reference proteome</keyword>
<dbReference type="GO" id="GO:0005657">
    <property type="term" value="C:replication fork"/>
    <property type="evidence" value="ECO:0007669"/>
    <property type="project" value="TreeGrafter"/>
</dbReference>
<dbReference type="InterPro" id="IPR049163">
    <property type="entry name" value="Pif1-like_2B_dom"/>
</dbReference>
<name>R0H1J8_9BRAS</name>
<dbReference type="eggNOG" id="KOG0987">
    <property type="taxonomic scope" value="Eukaryota"/>
</dbReference>
<dbReference type="SUPFAM" id="SSF52540">
    <property type="entry name" value="P-loop containing nucleoside triphosphate hydrolases"/>
    <property type="match status" value="1"/>
</dbReference>
<proteinExistence type="predicted"/>
<dbReference type="PANTHER" id="PTHR23274">
    <property type="entry name" value="DNA HELICASE-RELATED"/>
    <property type="match status" value="1"/>
</dbReference>
<dbReference type="Gene3D" id="3.40.50.300">
    <property type="entry name" value="P-loop containing nucleotide triphosphate hydrolases"/>
    <property type="match status" value="1"/>
</dbReference>
<dbReference type="CDD" id="cd18809">
    <property type="entry name" value="SF1_C_RecD"/>
    <property type="match status" value="1"/>
</dbReference>
<dbReference type="Pfam" id="PF21530">
    <property type="entry name" value="Pif1_2B_dom"/>
    <property type="match status" value="1"/>
</dbReference>
<protein>
    <recommendedName>
        <fullName evidence="1">DNA helicase Pif1-like 2B domain-containing protein</fullName>
    </recommendedName>
</protein>
<dbReference type="InterPro" id="IPR027417">
    <property type="entry name" value="P-loop_NTPase"/>
</dbReference>
<evidence type="ECO:0000259" key="1">
    <source>
        <dbReference type="Pfam" id="PF21530"/>
    </source>
</evidence>
<dbReference type="EMBL" id="KB870811">
    <property type="protein sequence ID" value="EOA18485.1"/>
    <property type="molecule type" value="Genomic_DNA"/>
</dbReference>
<organism evidence="2 3">
    <name type="scientific">Capsella rubella</name>
    <dbReference type="NCBI Taxonomy" id="81985"/>
    <lineage>
        <taxon>Eukaryota</taxon>
        <taxon>Viridiplantae</taxon>
        <taxon>Streptophyta</taxon>
        <taxon>Embryophyta</taxon>
        <taxon>Tracheophyta</taxon>
        <taxon>Spermatophyta</taxon>
        <taxon>Magnoliopsida</taxon>
        <taxon>eudicotyledons</taxon>
        <taxon>Gunneridae</taxon>
        <taxon>Pentapetalae</taxon>
        <taxon>rosids</taxon>
        <taxon>malvids</taxon>
        <taxon>Brassicales</taxon>
        <taxon>Brassicaceae</taxon>
        <taxon>Camelineae</taxon>
        <taxon>Capsella</taxon>
    </lineage>
</organism>
<dbReference type="AlphaFoldDB" id="R0H1J8"/>
<reference evidence="3" key="1">
    <citation type="journal article" date="2013" name="Nat. Genet.">
        <title>The Capsella rubella genome and the genomic consequences of rapid mating system evolution.</title>
        <authorList>
            <person name="Slotte T."/>
            <person name="Hazzouri K.M."/>
            <person name="Agren J.A."/>
            <person name="Koenig D."/>
            <person name="Maumus F."/>
            <person name="Guo Y.L."/>
            <person name="Steige K."/>
            <person name="Platts A.E."/>
            <person name="Escobar J.S."/>
            <person name="Newman L.K."/>
            <person name="Wang W."/>
            <person name="Mandakova T."/>
            <person name="Vello E."/>
            <person name="Smith L.M."/>
            <person name="Henz S.R."/>
            <person name="Steffen J."/>
            <person name="Takuno S."/>
            <person name="Brandvain Y."/>
            <person name="Coop G."/>
            <person name="Andolfatto P."/>
            <person name="Hu T.T."/>
            <person name="Blanchette M."/>
            <person name="Clark R.M."/>
            <person name="Quesneville H."/>
            <person name="Nordborg M."/>
            <person name="Gaut B.S."/>
            <person name="Lysak M.A."/>
            <person name="Jenkins J."/>
            <person name="Grimwood J."/>
            <person name="Chapman J."/>
            <person name="Prochnik S."/>
            <person name="Shu S."/>
            <person name="Rokhsar D."/>
            <person name="Schmutz J."/>
            <person name="Weigel D."/>
            <person name="Wright S.I."/>
        </authorList>
    </citation>
    <scope>NUCLEOTIDE SEQUENCE [LARGE SCALE GENOMIC DNA]</scope>
    <source>
        <strain evidence="3">cv. Monte Gargano</strain>
    </source>
</reference>
<feature type="domain" description="DNA helicase Pif1-like 2B" evidence="1">
    <location>
        <begin position="129"/>
        <end position="167"/>
    </location>
</feature>